<sequence>MDLSSCRNRTKFTISSEASSSKKIDNDQERYDGKEKHYIGVRKRPWGKFAAEIRDSTRSGMRVWLGTFNSAEEAALAYDQAALAMRGSLAALNFPAERVHESLQNMMICKSEEGSSPVAALKEAYKMRNTPKRGSKKKQVKGDDDVVVFEDLGPDLLDELLSESMSS</sequence>
<dbReference type="PANTHER" id="PTHR31190">
    <property type="entry name" value="DNA-BINDING DOMAIN"/>
    <property type="match status" value="1"/>
</dbReference>
<dbReference type="FunFam" id="3.30.730.10:FF:000001">
    <property type="entry name" value="Ethylene-responsive transcription factor 2"/>
    <property type="match status" value="1"/>
</dbReference>
<reference evidence="8" key="1">
    <citation type="journal article" date="2016" name="Front. Plant Sci.">
        <title>Function of AP2/ERF Transcription Factors Involved in the Regulation of Specialized Metabolism in Ophiorrhiza pumila Revealed by Transcriptomics and Metabolomics.</title>
        <authorList>
            <person name="Udomsom N."/>
            <person name="Rai A."/>
            <person name="Suzuki H."/>
            <person name="Okuyama J."/>
            <person name="Imai R."/>
            <person name="Mori T."/>
            <person name="Nakabayashi R."/>
            <person name="Saito K."/>
            <person name="Yamazaki M."/>
        </authorList>
    </citation>
    <scope>NUCLEOTIDE SEQUENCE</scope>
    <source>
        <strain evidence="8">OP30</strain>
    </source>
</reference>
<evidence type="ECO:0000256" key="4">
    <source>
        <dbReference type="ARBA" id="ARBA00023125"/>
    </source>
</evidence>
<dbReference type="Gene3D" id="3.30.730.10">
    <property type="entry name" value="AP2/ERF domain"/>
    <property type="match status" value="1"/>
</dbReference>
<dbReference type="GO" id="GO:0005634">
    <property type="term" value="C:nucleus"/>
    <property type="evidence" value="ECO:0007669"/>
    <property type="project" value="UniProtKB-SubCell"/>
</dbReference>
<accession>A0A1Q2SQI4</accession>
<keyword evidence="3" id="KW-0805">Transcription regulation</keyword>
<dbReference type="GO" id="GO:0003677">
    <property type="term" value="F:DNA binding"/>
    <property type="evidence" value="ECO:0007669"/>
    <property type="project" value="UniProtKB-KW"/>
</dbReference>
<gene>
    <name evidence="8" type="primary">erf5</name>
</gene>
<dbReference type="SMART" id="SM00380">
    <property type="entry name" value="AP2"/>
    <property type="match status" value="1"/>
</dbReference>
<evidence type="ECO:0000256" key="3">
    <source>
        <dbReference type="ARBA" id="ARBA00023015"/>
    </source>
</evidence>
<evidence type="ECO:0000256" key="5">
    <source>
        <dbReference type="ARBA" id="ARBA00023163"/>
    </source>
</evidence>
<keyword evidence="2" id="KW-0611">Plant defense</keyword>
<dbReference type="GO" id="GO:0009873">
    <property type="term" value="P:ethylene-activated signaling pathway"/>
    <property type="evidence" value="ECO:0007669"/>
    <property type="project" value="InterPro"/>
</dbReference>
<feature type="domain" description="AP2/ERF" evidence="7">
    <location>
        <begin position="37"/>
        <end position="95"/>
    </location>
</feature>
<dbReference type="PANTHER" id="PTHR31190:SF72">
    <property type="entry name" value="AP2 DOMAIN CONTAINING PROTEIN, EXPRESSED"/>
    <property type="match status" value="1"/>
</dbReference>
<dbReference type="GO" id="GO:0003700">
    <property type="term" value="F:DNA-binding transcription factor activity"/>
    <property type="evidence" value="ECO:0007669"/>
    <property type="project" value="InterPro"/>
</dbReference>
<dbReference type="GO" id="GO:0006952">
    <property type="term" value="P:defense response"/>
    <property type="evidence" value="ECO:0007669"/>
    <property type="project" value="UniProtKB-KW"/>
</dbReference>
<evidence type="ECO:0000256" key="1">
    <source>
        <dbReference type="ARBA" id="ARBA00004123"/>
    </source>
</evidence>
<dbReference type="CDD" id="cd00018">
    <property type="entry name" value="AP2"/>
    <property type="match status" value="1"/>
</dbReference>
<evidence type="ECO:0000256" key="2">
    <source>
        <dbReference type="ARBA" id="ARBA00022821"/>
    </source>
</evidence>
<dbReference type="InterPro" id="IPR016177">
    <property type="entry name" value="DNA-bd_dom_sf"/>
</dbReference>
<dbReference type="InterPro" id="IPR036955">
    <property type="entry name" value="AP2/ERF_dom_sf"/>
</dbReference>
<name>A0A1Q2SQI4_9GENT</name>
<evidence type="ECO:0000259" key="7">
    <source>
        <dbReference type="PROSITE" id="PS51032"/>
    </source>
</evidence>
<keyword evidence="4" id="KW-0238">DNA-binding</keyword>
<evidence type="ECO:0000313" key="8">
    <source>
        <dbReference type="EMBL" id="BAW81594.1"/>
    </source>
</evidence>
<dbReference type="EMBL" id="LC183912">
    <property type="protein sequence ID" value="BAW81594.1"/>
    <property type="molecule type" value="mRNA"/>
</dbReference>
<protein>
    <submittedName>
        <fullName evidence="8">Ethylene response factor 5</fullName>
    </submittedName>
</protein>
<comment type="subcellular location">
    <subcellularLocation>
        <location evidence="1">Nucleus</location>
    </subcellularLocation>
</comment>
<dbReference type="InterPro" id="IPR044808">
    <property type="entry name" value="ERF_plant"/>
</dbReference>
<organism evidence="8">
    <name type="scientific">Ophiorrhiza pumila</name>
    <dbReference type="NCBI Taxonomy" id="157934"/>
    <lineage>
        <taxon>Eukaryota</taxon>
        <taxon>Viridiplantae</taxon>
        <taxon>Streptophyta</taxon>
        <taxon>Embryophyta</taxon>
        <taxon>Tracheophyta</taxon>
        <taxon>Spermatophyta</taxon>
        <taxon>Magnoliopsida</taxon>
        <taxon>eudicotyledons</taxon>
        <taxon>Gunneridae</taxon>
        <taxon>Pentapetalae</taxon>
        <taxon>asterids</taxon>
        <taxon>lamiids</taxon>
        <taxon>Gentianales</taxon>
        <taxon>Rubiaceae</taxon>
        <taxon>Rubioideae</taxon>
        <taxon>Ophiorrhizeae</taxon>
        <taxon>Ophiorrhiza</taxon>
    </lineage>
</organism>
<dbReference type="PRINTS" id="PR00367">
    <property type="entry name" value="ETHRSPELEMNT"/>
</dbReference>
<keyword evidence="5" id="KW-0804">Transcription</keyword>
<keyword evidence="6" id="KW-0539">Nucleus</keyword>
<dbReference type="Pfam" id="PF00847">
    <property type="entry name" value="AP2"/>
    <property type="match status" value="1"/>
</dbReference>
<dbReference type="InterPro" id="IPR001471">
    <property type="entry name" value="AP2/ERF_dom"/>
</dbReference>
<dbReference type="AlphaFoldDB" id="A0A1Q2SQI4"/>
<evidence type="ECO:0000256" key="6">
    <source>
        <dbReference type="ARBA" id="ARBA00023242"/>
    </source>
</evidence>
<dbReference type="PROSITE" id="PS51032">
    <property type="entry name" value="AP2_ERF"/>
    <property type="match status" value="1"/>
</dbReference>
<proteinExistence type="evidence at transcript level"/>
<dbReference type="SUPFAM" id="SSF54171">
    <property type="entry name" value="DNA-binding domain"/>
    <property type="match status" value="1"/>
</dbReference>